<accession>A0A6J5RZR2</accession>
<name>A0A6J5RZR2_9CAUD</name>
<gene>
    <name evidence="1" type="ORF">UFOVP1309_35</name>
</gene>
<protein>
    <submittedName>
        <fullName evidence="1">Uncharacterized protein</fullName>
    </submittedName>
</protein>
<proteinExistence type="predicted"/>
<dbReference type="EMBL" id="LR797271">
    <property type="protein sequence ID" value="CAB4197804.1"/>
    <property type="molecule type" value="Genomic_DNA"/>
</dbReference>
<sequence length="152" mass="16892">MHPETIIIGQTEYTAMKMNAFEANRILLRLNKIILPVIGGLTKGKQGASINILDADLSEVTGIIAENLTEEIMDTIVLPMFTQSRVYMVEKKVFIKDGMSINQAFTADNLFDLYELIWEVLKLNFSSFFAKTAGRFGNLTAGVQTAKSLPVN</sequence>
<dbReference type="Pfam" id="PF21822">
    <property type="entry name" value="Phage_TAC_15"/>
    <property type="match status" value="1"/>
</dbReference>
<evidence type="ECO:0000313" key="1">
    <source>
        <dbReference type="EMBL" id="CAB4197804.1"/>
    </source>
</evidence>
<reference evidence="1" key="1">
    <citation type="submission" date="2020-05" db="EMBL/GenBank/DDBJ databases">
        <authorList>
            <person name="Chiriac C."/>
            <person name="Salcher M."/>
            <person name="Ghai R."/>
            <person name="Kavagutti S V."/>
        </authorList>
    </citation>
    <scope>NUCLEOTIDE SEQUENCE</scope>
</reference>
<dbReference type="InterPro" id="IPR049156">
    <property type="entry name" value="Phage_chap_TAC_15-like"/>
</dbReference>
<organism evidence="1">
    <name type="scientific">uncultured Caudovirales phage</name>
    <dbReference type="NCBI Taxonomy" id="2100421"/>
    <lineage>
        <taxon>Viruses</taxon>
        <taxon>Duplodnaviria</taxon>
        <taxon>Heunggongvirae</taxon>
        <taxon>Uroviricota</taxon>
        <taxon>Caudoviricetes</taxon>
        <taxon>Peduoviridae</taxon>
        <taxon>Maltschvirus</taxon>
        <taxon>Maltschvirus maltsch</taxon>
    </lineage>
</organism>